<feature type="transmembrane region" description="Helical" evidence="1">
    <location>
        <begin position="238"/>
        <end position="264"/>
    </location>
</feature>
<accession>A0A1F4VEW7</accession>
<name>A0A1F4VEW7_UNCKA</name>
<evidence type="ECO:0008006" key="4">
    <source>
        <dbReference type="Google" id="ProtNLM"/>
    </source>
</evidence>
<evidence type="ECO:0000313" key="2">
    <source>
        <dbReference type="EMBL" id="OGC55704.1"/>
    </source>
</evidence>
<dbReference type="Proteomes" id="UP000176504">
    <property type="component" value="Unassembled WGS sequence"/>
</dbReference>
<organism evidence="2 3">
    <name type="scientific">candidate division WWE3 bacterium RIFCSPLOWO2_01_FULL_41_18</name>
    <dbReference type="NCBI Taxonomy" id="1802625"/>
    <lineage>
        <taxon>Bacteria</taxon>
        <taxon>Katanobacteria</taxon>
    </lineage>
</organism>
<feature type="transmembrane region" description="Helical" evidence="1">
    <location>
        <begin position="276"/>
        <end position="296"/>
    </location>
</feature>
<feature type="transmembrane region" description="Helical" evidence="1">
    <location>
        <begin position="208"/>
        <end position="226"/>
    </location>
</feature>
<feature type="transmembrane region" description="Helical" evidence="1">
    <location>
        <begin position="6"/>
        <end position="24"/>
    </location>
</feature>
<proteinExistence type="predicted"/>
<evidence type="ECO:0000313" key="3">
    <source>
        <dbReference type="Proteomes" id="UP000176504"/>
    </source>
</evidence>
<feature type="transmembrane region" description="Helical" evidence="1">
    <location>
        <begin position="151"/>
        <end position="174"/>
    </location>
</feature>
<gene>
    <name evidence="2" type="ORF">A3A78_01535</name>
</gene>
<feature type="transmembrane region" description="Helical" evidence="1">
    <location>
        <begin position="66"/>
        <end position="84"/>
    </location>
</feature>
<feature type="transmembrane region" description="Helical" evidence="1">
    <location>
        <begin position="36"/>
        <end position="54"/>
    </location>
</feature>
<feature type="transmembrane region" description="Helical" evidence="1">
    <location>
        <begin position="345"/>
        <end position="363"/>
    </location>
</feature>
<keyword evidence="1" id="KW-0812">Transmembrane</keyword>
<evidence type="ECO:0000256" key="1">
    <source>
        <dbReference type="SAM" id="Phobius"/>
    </source>
</evidence>
<protein>
    <recommendedName>
        <fullName evidence="4">Glycosyltransferase RgtA/B/C/D-like domain-containing protein</fullName>
    </recommendedName>
</protein>
<keyword evidence="1" id="KW-1133">Transmembrane helix</keyword>
<comment type="caution">
    <text evidence="2">The sequence shown here is derived from an EMBL/GenBank/DDBJ whole genome shotgun (WGS) entry which is preliminary data.</text>
</comment>
<feature type="transmembrane region" description="Helical" evidence="1">
    <location>
        <begin position="369"/>
        <end position="389"/>
    </location>
</feature>
<sequence>MLFESFIFGSLIIYLSAILVNLAARSNNFSATYKELIIIEILISLTVGLVLTVSKRNELASVVKTLIKPLLIIFLISTVSYTVWRWQSSTHTTLNWDLYAHQLIVEKIALGEFDFYTSKLTDTFGFNAYPTFFHLLLATPQMLLKPDVLKFWWYLEFLHLASTVLASYLIGLVITKSRWVGLLASLIGGLTFESFMAYTGYFLIPQNLTATIAAVFISYIIFRFANSNSLIVLRTVPMAIYLILNHYVIGIAGVIASLFSMFYLKPIRDLKMEKAIITASLLLLLLLPIGASSINLDFLNRGEAKHFNFSPLEKFGFMKDFFGYFMAIFVPIGAIYALRKRISEYNILNVLAISLLAVVISPIPYSIKFYSLARFFINTLAALGLWTLIKDLTIVNKIMSYLLVSLTLILILTVNVHIFKQTPSYGEIYSHVSPSEIDAASFLKDQYNSKNVMLISEPATMFVLEGLSGVNSPGGAYTSEATRRTLSRIYLIRNSETLGRDLFEIKDSISTDKPDKILFAISGRLSEWELSDEERRLGIYWNVWTPRDITLREEALVTFLKQYSGFKEVFRNHGVVILELERPI</sequence>
<feature type="transmembrane region" description="Helical" evidence="1">
    <location>
        <begin position="321"/>
        <end position="338"/>
    </location>
</feature>
<dbReference type="EMBL" id="MEVI01000001">
    <property type="protein sequence ID" value="OGC55704.1"/>
    <property type="molecule type" value="Genomic_DNA"/>
</dbReference>
<feature type="transmembrane region" description="Helical" evidence="1">
    <location>
        <begin position="401"/>
        <end position="419"/>
    </location>
</feature>
<keyword evidence="1" id="KW-0472">Membrane</keyword>
<reference evidence="2 3" key="1">
    <citation type="journal article" date="2016" name="Nat. Commun.">
        <title>Thousands of microbial genomes shed light on interconnected biogeochemical processes in an aquifer system.</title>
        <authorList>
            <person name="Anantharaman K."/>
            <person name="Brown C.T."/>
            <person name="Hug L.A."/>
            <person name="Sharon I."/>
            <person name="Castelle C.J."/>
            <person name="Probst A.J."/>
            <person name="Thomas B.C."/>
            <person name="Singh A."/>
            <person name="Wilkins M.J."/>
            <person name="Karaoz U."/>
            <person name="Brodie E.L."/>
            <person name="Williams K.H."/>
            <person name="Hubbard S.S."/>
            <person name="Banfield J.F."/>
        </authorList>
    </citation>
    <scope>NUCLEOTIDE SEQUENCE [LARGE SCALE GENOMIC DNA]</scope>
</reference>
<dbReference type="AlphaFoldDB" id="A0A1F4VEW7"/>